<organism evidence="1 2">
    <name type="scientific">Actinomadura craniellae</name>
    <dbReference type="NCBI Taxonomy" id="2231787"/>
    <lineage>
        <taxon>Bacteria</taxon>
        <taxon>Bacillati</taxon>
        <taxon>Actinomycetota</taxon>
        <taxon>Actinomycetes</taxon>
        <taxon>Streptosporangiales</taxon>
        <taxon>Thermomonosporaceae</taxon>
        <taxon>Actinomadura</taxon>
    </lineage>
</organism>
<sequence>MHAPKLYSWSVLTEGKNGPELGACGISGCHRRALAAAREALRRAPSGARALVHRVTLNPVRPAYVYGSLLSVATRDPDSPAHPW</sequence>
<dbReference type="AlphaFoldDB" id="A0A365GZI0"/>
<comment type="caution">
    <text evidence="1">The sequence shown here is derived from an EMBL/GenBank/DDBJ whole genome shotgun (WGS) entry which is preliminary data.</text>
</comment>
<gene>
    <name evidence="1" type="ORF">DPM19_26380</name>
</gene>
<name>A0A365GZI0_9ACTN</name>
<accession>A0A365GZI0</accession>
<dbReference type="EMBL" id="QLYX01000014">
    <property type="protein sequence ID" value="RAY12245.1"/>
    <property type="molecule type" value="Genomic_DNA"/>
</dbReference>
<proteinExistence type="predicted"/>
<keyword evidence="2" id="KW-1185">Reference proteome</keyword>
<protein>
    <submittedName>
        <fullName evidence="1">Uncharacterized protein</fullName>
    </submittedName>
</protein>
<evidence type="ECO:0000313" key="1">
    <source>
        <dbReference type="EMBL" id="RAY12245.1"/>
    </source>
</evidence>
<dbReference type="Proteomes" id="UP000251891">
    <property type="component" value="Unassembled WGS sequence"/>
</dbReference>
<evidence type="ECO:0000313" key="2">
    <source>
        <dbReference type="Proteomes" id="UP000251891"/>
    </source>
</evidence>
<reference evidence="1 2" key="1">
    <citation type="submission" date="2018-06" db="EMBL/GenBank/DDBJ databases">
        <title>Actinomadura craniellae sp. nov. isolated from marine sponge Craniella sp.</title>
        <authorList>
            <person name="Li L."/>
            <person name="Xu Q.H."/>
            <person name="Lin H.W."/>
            <person name="Lu Y.H."/>
        </authorList>
    </citation>
    <scope>NUCLEOTIDE SEQUENCE [LARGE SCALE GENOMIC DNA]</scope>
    <source>
        <strain evidence="1 2">LHW63021</strain>
    </source>
</reference>